<accession>A0A830CAT1</accession>
<proteinExistence type="predicted"/>
<evidence type="ECO:0000313" key="1">
    <source>
        <dbReference type="EMBL" id="GFP95372.1"/>
    </source>
</evidence>
<gene>
    <name evidence="1" type="ORF">PHJA_001681500</name>
</gene>
<evidence type="ECO:0000313" key="2">
    <source>
        <dbReference type="Proteomes" id="UP000653305"/>
    </source>
</evidence>
<sequence length="139" mass="14684">MELFTGGAQNLPLFAEQPGPGCLANIRQMPEKGVMSGSGSSSLSFVNFNHQLAGQNSSTASMRRDGQVSGFIDHSNQATGLTHESRPLNDPHQALVDKMLHEMASNQEWGIINEPHYGESSIAASVVSNSVSASRAAGC</sequence>
<dbReference type="AlphaFoldDB" id="A0A830CAT1"/>
<organism evidence="1 2">
    <name type="scientific">Phtheirospermum japonicum</name>
    <dbReference type="NCBI Taxonomy" id="374723"/>
    <lineage>
        <taxon>Eukaryota</taxon>
        <taxon>Viridiplantae</taxon>
        <taxon>Streptophyta</taxon>
        <taxon>Embryophyta</taxon>
        <taxon>Tracheophyta</taxon>
        <taxon>Spermatophyta</taxon>
        <taxon>Magnoliopsida</taxon>
        <taxon>eudicotyledons</taxon>
        <taxon>Gunneridae</taxon>
        <taxon>Pentapetalae</taxon>
        <taxon>asterids</taxon>
        <taxon>lamiids</taxon>
        <taxon>Lamiales</taxon>
        <taxon>Orobanchaceae</taxon>
        <taxon>Orobanchaceae incertae sedis</taxon>
        <taxon>Phtheirospermum</taxon>
    </lineage>
</organism>
<dbReference type="Proteomes" id="UP000653305">
    <property type="component" value="Unassembled WGS sequence"/>
</dbReference>
<keyword evidence="2" id="KW-1185">Reference proteome</keyword>
<reference evidence="1" key="1">
    <citation type="submission" date="2020-07" db="EMBL/GenBank/DDBJ databases">
        <title>Ethylene signaling mediates host invasion by parasitic plants.</title>
        <authorList>
            <person name="Yoshida S."/>
        </authorList>
    </citation>
    <scope>NUCLEOTIDE SEQUENCE</scope>
    <source>
        <strain evidence="1">Okayama</strain>
    </source>
</reference>
<protein>
    <submittedName>
        <fullName evidence="1">Uncharacterized protein</fullName>
    </submittedName>
</protein>
<name>A0A830CAT1_9LAMI</name>
<dbReference type="EMBL" id="BMAC01000384">
    <property type="protein sequence ID" value="GFP95372.1"/>
    <property type="molecule type" value="Genomic_DNA"/>
</dbReference>
<comment type="caution">
    <text evidence="1">The sequence shown here is derived from an EMBL/GenBank/DDBJ whole genome shotgun (WGS) entry which is preliminary data.</text>
</comment>